<dbReference type="STRING" id="29321.AAV33_03605"/>
<evidence type="ECO:0000313" key="4">
    <source>
        <dbReference type="EMBL" id="EJZ81345.1"/>
    </source>
</evidence>
<comment type="caution">
    <text evidence="3">The sequence shown here is derived from an EMBL/GenBank/DDBJ whole genome shotgun (WGS) entry which is preliminary data.</text>
</comment>
<organism evidence="3 6">
    <name type="scientific">Corynebacterium otitidis ATCC 51513</name>
    <dbReference type="NCBI Taxonomy" id="883169"/>
    <lineage>
        <taxon>Bacteria</taxon>
        <taxon>Bacillati</taxon>
        <taxon>Actinomycetota</taxon>
        <taxon>Actinomycetes</taxon>
        <taxon>Mycobacteriales</taxon>
        <taxon>Corynebacteriaceae</taxon>
        <taxon>Corynebacterium</taxon>
    </lineage>
</organism>
<evidence type="ECO:0000256" key="1">
    <source>
        <dbReference type="ARBA" id="ARBA00006484"/>
    </source>
</evidence>
<dbReference type="EC" id="1.1.1.-" evidence="3"/>
<dbReference type="SUPFAM" id="SSF51735">
    <property type="entry name" value="NAD(P)-binding Rossmann-fold domains"/>
    <property type="match status" value="1"/>
</dbReference>
<name>I7JWP0_9CORY</name>
<dbReference type="Pfam" id="PF13561">
    <property type="entry name" value="adh_short_C2"/>
    <property type="match status" value="1"/>
</dbReference>
<dbReference type="HOGENOM" id="CLU_010194_2_10_11"/>
<accession>I7JWP0</accession>
<dbReference type="GO" id="GO:0016491">
    <property type="term" value="F:oxidoreductase activity"/>
    <property type="evidence" value="ECO:0007669"/>
    <property type="project" value="UniProtKB-KW"/>
</dbReference>
<dbReference type="FunFam" id="3.40.50.720:FF:000084">
    <property type="entry name" value="Short-chain dehydrogenase reductase"/>
    <property type="match status" value="1"/>
</dbReference>
<dbReference type="OrthoDB" id="3542748at2"/>
<reference evidence="4 5" key="2">
    <citation type="submission" date="2012-08" db="EMBL/GenBank/DDBJ databases">
        <title>The Genome Sequence of Turicella otitidis ATCC 51513.</title>
        <authorList>
            <consortium name="The Broad Institute Genome Sequencing Platform"/>
            <person name="Earl A."/>
            <person name="Ward D."/>
            <person name="Feldgarden M."/>
            <person name="Gevers D."/>
            <person name="Huys G."/>
            <person name="Walker B."/>
            <person name="Young S.K."/>
            <person name="Zeng Q."/>
            <person name="Gargeya S."/>
            <person name="Fitzgerald M."/>
            <person name="Haas B."/>
            <person name="Abouelleil A."/>
            <person name="Alvarado L."/>
            <person name="Arachchi H.M."/>
            <person name="Berlin A.M."/>
            <person name="Chapman S.B."/>
            <person name="Goldberg J."/>
            <person name="Griggs A."/>
            <person name="Gujja S."/>
            <person name="Hansen M."/>
            <person name="Howarth C."/>
            <person name="Imamovic A."/>
            <person name="Larimer J."/>
            <person name="McCowen C."/>
            <person name="Montmayeur A."/>
            <person name="Murphy C."/>
            <person name="Neiman D."/>
            <person name="Pearson M."/>
            <person name="Priest M."/>
            <person name="Roberts A."/>
            <person name="Saif S."/>
            <person name="Shea T."/>
            <person name="Sisk P."/>
            <person name="Sykes S."/>
            <person name="Wortman J."/>
            <person name="Nusbaum C."/>
            <person name="Birren B."/>
        </authorList>
    </citation>
    <scope>NUCLEOTIDE SEQUENCE [LARGE SCALE GENOMIC DNA]</scope>
    <source>
        <strain evidence="4 5">ATCC 51513</strain>
    </source>
</reference>
<keyword evidence="5" id="KW-1185">Reference proteome</keyword>
<dbReference type="InterPro" id="IPR036291">
    <property type="entry name" value="NAD(P)-bd_dom_sf"/>
</dbReference>
<dbReference type="EMBL" id="CAJZ01000185">
    <property type="protein sequence ID" value="CCI83991.1"/>
    <property type="molecule type" value="Genomic_DNA"/>
</dbReference>
<dbReference type="NCBIfam" id="NF005559">
    <property type="entry name" value="PRK07231.1"/>
    <property type="match status" value="1"/>
</dbReference>
<comment type="similarity">
    <text evidence="1">Belongs to the short-chain dehydrogenases/reductases (SDR) family.</text>
</comment>
<dbReference type="InterPro" id="IPR020904">
    <property type="entry name" value="Sc_DH/Rdtase_CS"/>
</dbReference>
<evidence type="ECO:0000313" key="3">
    <source>
        <dbReference type="EMBL" id="CCI83991.1"/>
    </source>
</evidence>
<proteinExistence type="inferred from homology"/>
<dbReference type="Gene3D" id="3.40.50.720">
    <property type="entry name" value="NAD(P)-binding Rossmann-like Domain"/>
    <property type="match status" value="1"/>
</dbReference>
<dbReference type="AlphaFoldDB" id="I7JWP0"/>
<reference evidence="3 6" key="1">
    <citation type="journal article" date="2012" name="J. Bacteriol.">
        <title>Draft Genome Sequence of Turicella otitidis ATCC 51513, Isolated from Middle Ear Fluid from a Child with Otitis Media.</title>
        <authorList>
            <person name="Brinkrolf K."/>
            <person name="Schneider J."/>
            <person name="Knecht M."/>
            <person name="Ruckert C."/>
            <person name="Tauch A."/>
        </authorList>
    </citation>
    <scope>NUCLEOTIDE SEQUENCE [LARGE SCALE GENOMIC DNA]</scope>
    <source>
        <strain evidence="3 6">ATCC 51513</strain>
    </source>
</reference>
<evidence type="ECO:0000256" key="2">
    <source>
        <dbReference type="ARBA" id="ARBA00023002"/>
    </source>
</evidence>
<dbReference type="RefSeq" id="WP_004601643.1">
    <property type="nucleotide sequence ID" value="NZ_HF541868.1"/>
</dbReference>
<dbReference type="PANTHER" id="PTHR24321:SF8">
    <property type="entry name" value="ESTRADIOL 17-BETA-DEHYDROGENASE 8-RELATED"/>
    <property type="match status" value="1"/>
</dbReference>
<dbReference type="PANTHER" id="PTHR24321">
    <property type="entry name" value="DEHYDROGENASES, SHORT CHAIN"/>
    <property type="match status" value="1"/>
</dbReference>
<dbReference type="PRINTS" id="PR00080">
    <property type="entry name" value="SDRFAMILY"/>
</dbReference>
<dbReference type="eggNOG" id="COG1028">
    <property type="taxonomic scope" value="Bacteria"/>
</dbReference>
<dbReference type="Proteomes" id="UP000006078">
    <property type="component" value="Unassembled WGS sequence"/>
</dbReference>
<dbReference type="Proteomes" id="UP000011016">
    <property type="component" value="Unassembled WGS sequence"/>
</dbReference>
<sequence length="255" mass="26561">MAEKSRFNGEVSLVTGAGSGIGAAIARRLAADGSTVVVTDIDLDAATKVAKEIEDAGGEAIALKLDATSKEDNEAAVAETVERFGALHHAVNNAGITPKPARVGETDLDNWDKVIDLNLNAVAYGLHYQLKQMATQEDPSRASIVTMSSIHGQTAVPGAAAYATAKHGVVGLTKNAAAEYGKEGIRVNALAPGYVDTPLLKDLDDNYREGLIAKHPLGRLATADEVAAFTSFLLSDEASFSTGGYYLLDGGYNAV</sequence>
<evidence type="ECO:0000313" key="5">
    <source>
        <dbReference type="Proteomes" id="UP000006078"/>
    </source>
</evidence>
<dbReference type="PROSITE" id="PS00061">
    <property type="entry name" value="ADH_SHORT"/>
    <property type="match status" value="1"/>
</dbReference>
<keyword evidence="2 3" id="KW-0560">Oxidoreductase</keyword>
<evidence type="ECO:0000313" key="6">
    <source>
        <dbReference type="Proteomes" id="UP000011016"/>
    </source>
</evidence>
<protein>
    <submittedName>
        <fullName evidence="3">2,5-dichloro-2,5-cyclohexadiene-1,4-dioldehydroge nase</fullName>
        <ecNumber evidence="3">1.1.1.-</ecNumber>
    </submittedName>
</protein>
<dbReference type="PRINTS" id="PR00081">
    <property type="entry name" value="GDHRDH"/>
</dbReference>
<dbReference type="EMBL" id="AHAE01000082">
    <property type="protein sequence ID" value="EJZ81345.1"/>
    <property type="molecule type" value="Genomic_DNA"/>
</dbReference>
<dbReference type="InterPro" id="IPR002347">
    <property type="entry name" value="SDR_fam"/>
</dbReference>
<gene>
    <name evidence="3" type="primary">linC</name>
    <name evidence="3" type="ORF">BN46_1269</name>
    <name evidence="4" type="ORF">HMPREF9719_01753</name>
</gene>